<reference evidence="2" key="1">
    <citation type="submission" date="2022-11" db="UniProtKB">
        <authorList>
            <consortium name="WormBaseParasite"/>
        </authorList>
    </citation>
    <scope>IDENTIFICATION</scope>
</reference>
<name>A0A915KD38_ROMCU</name>
<evidence type="ECO:0000313" key="1">
    <source>
        <dbReference type="Proteomes" id="UP000887565"/>
    </source>
</evidence>
<accession>A0A915KD38</accession>
<organism evidence="1 2">
    <name type="scientific">Romanomermis culicivorax</name>
    <name type="common">Nematode worm</name>
    <dbReference type="NCBI Taxonomy" id="13658"/>
    <lineage>
        <taxon>Eukaryota</taxon>
        <taxon>Metazoa</taxon>
        <taxon>Ecdysozoa</taxon>
        <taxon>Nematoda</taxon>
        <taxon>Enoplea</taxon>
        <taxon>Dorylaimia</taxon>
        <taxon>Mermithida</taxon>
        <taxon>Mermithoidea</taxon>
        <taxon>Mermithidae</taxon>
        <taxon>Romanomermis</taxon>
    </lineage>
</organism>
<sequence length="356" mass="40023">METRKTNRPKIRPNRVTRKTSTTIITTAATTTNAPYIEDFSSVADFERMAPGIAAIEDIGAMSQEARRLSQLISDEDLAAFQRVMTVLARNQMQIDPTQATHSRSGFRDISVVPAAPPRWSRTTEVPRTYSVKTSCKENSPCVYHVISDIYCMHNANPNNYFQCSPGPDGRGVWVERQCPGGLRFYENGECGLEIFQPDGKFGNEKSEIYSTSPNVPESPVKEPLTVGNEREIAQPVENRENVQGMISRTKSPIPIAGSVDLSGLTIDKFYPHFANAMQQQLINSNPIQPRIYRPQTNNSFPIDRQVQSAFGSFPMDYWKPSNMNPYSMVRPVVDNNDAFQRSTAMNQQMYPKAHN</sequence>
<dbReference type="WBParaSite" id="nRc.2.0.1.t36627-RA">
    <property type="protein sequence ID" value="nRc.2.0.1.t36627-RA"/>
    <property type="gene ID" value="nRc.2.0.1.g36627"/>
</dbReference>
<dbReference type="AlphaFoldDB" id="A0A915KD38"/>
<evidence type="ECO:0000313" key="2">
    <source>
        <dbReference type="WBParaSite" id="nRc.2.0.1.t36627-RA"/>
    </source>
</evidence>
<proteinExistence type="predicted"/>
<dbReference type="Proteomes" id="UP000887565">
    <property type="component" value="Unplaced"/>
</dbReference>
<keyword evidence="1" id="KW-1185">Reference proteome</keyword>
<dbReference type="Pfam" id="PF17380">
    <property type="entry name" value="DUF5401"/>
    <property type="match status" value="1"/>
</dbReference>
<protein>
    <submittedName>
        <fullName evidence="2">Chitin-binding type-2 domain-containing protein</fullName>
    </submittedName>
</protein>